<dbReference type="RefSeq" id="WP_066747293.1">
    <property type="nucleotide sequence ID" value="NZ_LXEN01000032.1"/>
</dbReference>
<feature type="transmembrane region" description="Helical" evidence="7">
    <location>
        <begin position="409"/>
        <end position="426"/>
    </location>
</feature>
<evidence type="ECO:0000256" key="4">
    <source>
        <dbReference type="ARBA" id="ARBA00022989"/>
    </source>
</evidence>
<protein>
    <recommendedName>
        <fullName evidence="8">Integral membrane bound transporter domain-containing protein</fullName>
    </recommendedName>
</protein>
<feature type="domain" description="Integral membrane bound transporter" evidence="8">
    <location>
        <begin position="346"/>
        <end position="475"/>
    </location>
</feature>
<dbReference type="GO" id="GO:0005886">
    <property type="term" value="C:plasma membrane"/>
    <property type="evidence" value="ECO:0007669"/>
    <property type="project" value="UniProtKB-SubCell"/>
</dbReference>
<evidence type="ECO:0000256" key="7">
    <source>
        <dbReference type="SAM" id="Phobius"/>
    </source>
</evidence>
<dbReference type="Pfam" id="PF13515">
    <property type="entry name" value="FUSC_2"/>
    <property type="match status" value="1"/>
</dbReference>
<comment type="subcellular location">
    <subcellularLocation>
        <location evidence="1">Cell membrane</location>
        <topology evidence="1">Multi-pass membrane protein</topology>
    </subcellularLocation>
</comment>
<dbReference type="EMBL" id="LXEN01000032">
    <property type="protein sequence ID" value="OAT35056.1"/>
    <property type="molecule type" value="Genomic_DNA"/>
</dbReference>
<dbReference type="InterPro" id="IPR049453">
    <property type="entry name" value="Memb_transporter_dom"/>
</dbReference>
<dbReference type="PANTHER" id="PTHR30509:SF9">
    <property type="entry name" value="MULTIDRUG RESISTANCE PROTEIN MDTO"/>
    <property type="match status" value="1"/>
</dbReference>
<dbReference type="AlphaFoldDB" id="A0A198GFR1"/>
<evidence type="ECO:0000256" key="6">
    <source>
        <dbReference type="ARBA" id="ARBA00043993"/>
    </source>
</evidence>
<dbReference type="PANTHER" id="PTHR30509">
    <property type="entry name" value="P-HYDROXYBENZOIC ACID EFFLUX PUMP SUBUNIT-RELATED"/>
    <property type="match status" value="1"/>
</dbReference>
<evidence type="ECO:0000256" key="1">
    <source>
        <dbReference type="ARBA" id="ARBA00004651"/>
    </source>
</evidence>
<keyword evidence="3 7" id="KW-0812">Transmembrane</keyword>
<feature type="transmembrane region" description="Helical" evidence="7">
    <location>
        <begin position="381"/>
        <end position="403"/>
    </location>
</feature>
<keyword evidence="10" id="KW-1185">Reference proteome</keyword>
<feature type="transmembrane region" description="Helical" evidence="7">
    <location>
        <begin position="149"/>
        <end position="171"/>
    </location>
</feature>
<feature type="transmembrane region" description="Helical" evidence="7">
    <location>
        <begin position="95"/>
        <end position="113"/>
    </location>
</feature>
<evidence type="ECO:0000256" key="2">
    <source>
        <dbReference type="ARBA" id="ARBA00022475"/>
    </source>
</evidence>
<feature type="transmembrane region" description="Helical" evidence="7">
    <location>
        <begin position="125"/>
        <end position="143"/>
    </location>
</feature>
<name>A0A198GFR1_9GAMM</name>
<comment type="caution">
    <text evidence="9">The sequence shown here is derived from an EMBL/GenBank/DDBJ whole genome shotgun (WGS) entry which is preliminary data.</text>
</comment>
<dbReference type="STRING" id="1354337.M983_0763"/>
<evidence type="ECO:0000313" key="9">
    <source>
        <dbReference type="EMBL" id="OAT35056.1"/>
    </source>
</evidence>
<dbReference type="Proteomes" id="UP000094023">
    <property type="component" value="Unassembled WGS sequence"/>
</dbReference>
<feature type="transmembrane region" description="Helical" evidence="7">
    <location>
        <begin position="357"/>
        <end position="374"/>
    </location>
</feature>
<dbReference type="OrthoDB" id="105720at2"/>
<feature type="transmembrane region" description="Helical" evidence="7">
    <location>
        <begin position="464"/>
        <end position="483"/>
    </location>
</feature>
<sequence length="629" mass="71127">MMIAKTSLILKQIKQDLLPFKFRLSTSWRIALLCSLMAGIAMLYEIPESAISCYLILYLVKTDAVENILLCVGVIILCSIVVCITFILYNLTMQHIMLRFFFMALFSGFFMYLSSASSLGDIGNLIALVIAFLMTLIDDIPIGDIATRLLLYALLMAVSPMLLVIIFNYFFGISPRKILLNKLSERFLSTSHYLLESNIIPSFHVSEALSTQAECKRYLSFIKLFYLKERSEIKQLEILINNSYEILIFALSLPSDTSPEIRKALAEKCELIAKDLSNYKLDKLEELKLTKSEQDKNALLAEFNAILFKVDIAPTPKTKMPFFVEDAFTNPNHKYFAIKTTCAALICYLFYDYFDWQGIHTAMITCYVVALTTVGETVHKLTLRIIGCLIGAFIGIISLIYIIPNLSDIGSLMVLIFFCILPAAWVASGNDRISYAGVQVGLAFLLTVLHGFKPSFDMDVASDRILGILVGNVVMYIMFTKVWPVSIMTTINKQIKNILNNYATLKLKTNNSQAEALNLVALINEGIIKSKDDINLLIFETKFKDKNSVLIHYFNQLLVDILADSYHYYSAKFISNDETKITNNPQSEQYFKYNVLNSVPTTLSAQEKEQVIHALIDERSNHNDTIKAN</sequence>
<accession>A0A198GFR1</accession>
<evidence type="ECO:0000259" key="8">
    <source>
        <dbReference type="Pfam" id="PF13515"/>
    </source>
</evidence>
<evidence type="ECO:0000313" key="10">
    <source>
        <dbReference type="Proteomes" id="UP000094023"/>
    </source>
</evidence>
<evidence type="ECO:0000256" key="5">
    <source>
        <dbReference type="ARBA" id="ARBA00023136"/>
    </source>
</evidence>
<keyword evidence="2" id="KW-1003">Cell membrane</keyword>
<gene>
    <name evidence="9" type="ORF">M983_0763</name>
</gene>
<organism evidence="9 10">
    <name type="scientific">Proteus myxofaciens ATCC 19692</name>
    <dbReference type="NCBI Taxonomy" id="1354337"/>
    <lineage>
        <taxon>Bacteria</taxon>
        <taxon>Pseudomonadati</taxon>
        <taxon>Pseudomonadota</taxon>
        <taxon>Gammaproteobacteria</taxon>
        <taxon>Enterobacterales</taxon>
        <taxon>Morganellaceae</taxon>
        <taxon>Proteus</taxon>
    </lineage>
</organism>
<keyword evidence="4 7" id="KW-1133">Transmembrane helix</keyword>
<feature type="transmembrane region" description="Helical" evidence="7">
    <location>
        <begin position="27"/>
        <end position="46"/>
    </location>
</feature>
<dbReference type="PATRIC" id="fig|1354337.4.peg.776"/>
<keyword evidence="5 7" id="KW-0472">Membrane</keyword>
<evidence type="ECO:0000256" key="3">
    <source>
        <dbReference type="ARBA" id="ARBA00022692"/>
    </source>
</evidence>
<comment type="similarity">
    <text evidence="6">Belongs to the YccS/YhfK family.</text>
</comment>
<feature type="transmembrane region" description="Helical" evidence="7">
    <location>
        <begin position="433"/>
        <end position="452"/>
    </location>
</feature>
<proteinExistence type="inferred from homology"/>
<reference evidence="9 10" key="1">
    <citation type="submission" date="2016-04" db="EMBL/GenBank/DDBJ databases">
        <title>ATOL: Assembling a taxonomically balanced genome-scale reconstruction of the evolutionary history of the Enterobacteriaceae.</title>
        <authorList>
            <person name="Plunkett G.III."/>
            <person name="Neeno-Eckwall E.C."/>
            <person name="Glasner J.D."/>
            <person name="Perna N.T."/>
        </authorList>
    </citation>
    <scope>NUCLEOTIDE SEQUENCE [LARGE SCALE GENOMIC DNA]</scope>
    <source>
        <strain evidence="9 10">ATCC 19692</strain>
    </source>
</reference>
<feature type="transmembrane region" description="Helical" evidence="7">
    <location>
        <begin position="67"/>
        <end position="89"/>
    </location>
</feature>